<organism evidence="6 7">
    <name type="scientific">Aquibaculum arenosum</name>
    <dbReference type="NCBI Taxonomy" id="3032591"/>
    <lineage>
        <taxon>Bacteria</taxon>
        <taxon>Pseudomonadati</taxon>
        <taxon>Pseudomonadota</taxon>
        <taxon>Alphaproteobacteria</taxon>
        <taxon>Rhodospirillales</taxon>
        <taxon>Rhodovibrionaceae</taxon>
        <taxon>Aquibaculum</taxon>
    </lineage>
</organism>
<comment type="caution">
    <text evidence="6">The sequence shown here is derived from an EMBL/GenBank/DDBJ whole genome shotgun (WGS) entry which is preliminary data.</text>
</comment>
<feature type="domain" description="ABC transporter" evidence="5">
    <location>
        <begin position="3"/>
        <end position="227"/>
    </location>
</feature>
<evidence type="ECO:0000256" key="2">
    <source>
        <dbReference type="ARBA" id="ARBA00022448"/>
    </source>
</evidence>
<dbReference type="CDD" id="cd03225">
    <property type="entry name" value="ABC_cobalt_CbiO_domain1"/>
    <property type="match status" value="1"/>
</dbReference>
<dbReference type="GO" id="GO:0005524">
    <property type="term" value="F:ATP binding"/>
    <property type="evidence" value="ECO:0007669"/>
    <property type="project" value="UniProtKB-KW"/>
</dbReference>
<dbReference type="InterPro" id="IPR050095">
    <property type="entry name" value="ECF_ABC_transporter_ATP-bd"/>
</dbReference>
<dbReference type="SUPFAM" id="SSF52540">
    <property type="entry name" value="P-loop containing nucleoside triphosphate hydrolases"/>
    <property type="match status" value="1"/>
</dbReference>
<evidence type="ECO:0000259" key="5">
    <source>
        <dbReference type="PROSITE" id="PS50893"/>
    </source>
</evidence>
<gene>
    <name evidence="6" type="ORF">P2G67_15005</name>
</gene>
<keyword evidence="7" id="KW-1185">Reference proteome</keyword>
<dbReference type="InterPro" id="IPR017871">
    <property type="entry name" value="ABC_transporter-like_CS"/>
</dbReference>
<dbReference type="InterPro" id="IPR015856">
    <property type="entry name" value="ABC_transpr_CbiO/EcfA_su"/>
</dbReference>
<dbReference type="InterPro" id="IPR003439">
    <property type="entry name" value="ABC_transporter-like_ATP-bd"/>
</dbReference>
<reference evidence="6 7" key="1">
    <citation type="submission" date="2023-03" db="EMBL/GenBank/DDBJ databases">
        <title>Fodinicurvata sp. CAU 1616 isolated from sea sendiment.</title>
        <authorList>
            <person name="Kim W."/>
        </authorList>
    </citation>
    <scope>NUCLEOTIDE SEQUENCE [LARGE SCALE GENOMIC DNA]</scope>
    <source>
        <strain evidence="6 7">CAU 1616</strain>
    </source>
</reference>
<dbReference type="InterPro" id="IPR027417">
    <property type="entry name" value="P-loop_NTPase"/>
</dbReference>
<dbReference type="InterPro" id="IPR003593">
    <property type="entry name" value="AAA+_ATPase"/>
</dbReference>
<comment type="similarity">
    <text evidence="1">Belongs to the ABC transporter superfamily.</text>
</comment>
<dbReference type="Pfam" id="PF00005">
    <property type="entry name" value="ABC_tran"/>
    <property type="match status" value="1"/>
</dbReference>
<dbReference type="PANTHER" id="PTHR43553">
    <property type="entry name" value="HEAVY METAL TRANSPORTER"/>
    <property type="match status" value="1"/>
</dbReference>
<evidence type="ECO:0000313" key="7">
    <source>
        <dbReference type="Proteomes" id="UP001215503"/>
    </source>
</evidence>
<evidence type="ECO:0000256" key="3">
    <source>
        <dbReference type="ARBA" id="ARBA00022741"/>
    </source>
</evidence>
<protein>
    <submittedName>
        <fullName evidence="6">ABC transporter ATP-binding protein</fullName>
    </submittedName>
</protein>
<keyword evidence="3" id="KW-0547">Nucleotide-binding</keyword>
<keyword evidence="2" id="KW-0813">Transport</keyword>
<evidence type="ECO:0000256" key="4">
    <source>
        <dbReference type="ARBA" id="ARBA00022840"/>
    </source>
</evidence>
<evidence type="ECO:0000256" key="1">
    <source>
        <dbReference type="ARBA" id="ARBA00005417"/>
    </source>
</evidence>
<sequence length="228" mass="24732">MRIEFSNVEVTREGRSLLRALDLVLEERRLAVIGANGSGKTTFARLLNALVLPSSGSLRVDGLDTRRAAREVRQRVGMVFQFPEAQIIQPIVVEDVAFGLELRGVASDEARRHALALLEQLGLEALAERPAHSLSGGERQLVALAAVLITEPELIVFDEPTNQLDLANRNALRARLAALEAQVLVVTHDLDFVADFDRALLLEAGRVAFDGPPRDAAARYVTAVSAVG</sequence>
<dbReference type="EMBL" id="JARHUD010000011">
    <property type="protein sequence ID" value="MDF2097287.1"/>
    <property type="molecule type" value="Genomic_DNA"/>
</dbReference>
<dbReference type="PROSITE" id="PS00211">
    <property type="entry name" value="ABC_TRANSPORTER_1"/>
    <property type="match status" value="1"/>
</dbReference>
<dbReference type="PANTHER" id="PTHR43553:SF24">
    <property type="entry name" value="ENERGY-COUPLING FACTOR TRANSPORTER ATP-BINDING PROTEIN ECFA1"/>
    <property type="match status" value="1"/>
</dbReference>
<dbReference type="SMART" id="SM00382">
    <property type="entry name" value="AAA"/>
    <property type="match status" value="1"/>
</dbReference>
<keyword evidence="4 6" id="KW-0067">ATP-binding</keyword>
<dbReference type="RefSeq" id="WP_275824068.1">
    <property type="nucleotide sequence ID" value="NZ_JARHUD010000011.1"/>
</dbReference>
<proteinExistence type="inferred from homology"/>
<accession>A0ABT5YR12</accession>
<dbReference type="PROSITE" id="PS50893">
    <property type="entry name" value="ABC_TRANSPORTER_2"/>
    <property type="match status" value="1"/>
</dbReference>
<evidence type="ECO:0000313" key="6">
    <source>
        <dbReference type="EMBL" id="MDF2097287.1"/>
    </source>
</evidence>
<dbReference type="Proteomes" id="UP001215503">
    <property type="component" value="Unassembled WGS sequence"/>
</dbReference>
<name>A0ABT5YR12_9PROT</name>
<dbReference type="Gene3D" id="3.40.50.300">
    <property type="entry name" value="P-loop containing nucleotide triphosphate hydrolases"/>
    <property type="match status" value="1"/>
</dbReference>